<sequence>MSVSLILLIILIVLLIGAVPTWPYSRGWGYYPSGFFGVALVVILVLLLMGRI</sequence>
<dbReference type="Pfam" id="PF11752">
    <property type="entry name" value="DUF3309"/>
    <property type="match status" value="1"/>
</dbReference>
<keyword evidence="3" id="KW-1185">Reference proteome</keyword>
<evidence type="ECO:0000256" key="1">
    <source>
        <dbReference type="SAM" id="Phobius"/>
    </source>
</evidence>
<evidence type="ECO:0000313" key="3">
    <source>
        <dbReference type="Proteomes" id="UP000321638"/>
    </source>
</evidence>
<keyword evidence="1" id="KW-0812">Transmembrane</keyword>
<keyword evidence="1" id="KW-0472">Membrane</keyword>
<proteinExistence type="predicted"/>
<protein>
    <submittedName>
        <fullName evidence="2">DUF3309 domain-containing protein</fullName>
    </submittedName>
</protein>
<keyword evidence="1" id="KW-1133">Transmembrane helix</keyword>
<evidence type="ECO:0000313" key="2">
    <source>
        <dbReference type="EMBL" id="TXL74343.1"/>
    </source>
</evidence>
<dbReference type="EMBL" id="VDUZ01000019">
    <property type="protein sequence ID" value="TXL74343.1"/>
    <property type="molecule type" value="Genomic_DNA"/>
</dbReference>
<reference evidence="2 3" key="1">
    <citation type="submission" date="2019-06" db="EMBL/GenBank/DDBJ databases">
        <title>New taxonomy in bacterial strain CC-CFT640, isolated from vineyard.</title>
        <authorList>
            <person name="Lin S.-Y."/>
            <person name="Tsai C.-F."/>
            <person name="Young C.-C."/>
        </authorList>
    </citation>
    <scope>NUCLEOTIDE SEQUENCE [LARGE SCALE GENOMIC DNA]</scope>
    <source>
        <strain evidence="2 3">CC-CFT640</strain>
    </source>
</reference>
<comment type="caution">
    <text evidence="2">The sequence shown here is derived from an EMBL/GenBank/DDBJ whole genome shotgun (WGS) entry which is preliminary data.</text>
</comment>
<accession>A0A5C8PKY4</accession>
<dbReference type="AlphaFoldDB" id="A0A5C8PKY4"/>
<dbReference type="InterPro" id="IPR021738">
    <property type="entry name" value="DUF3309"/>
</dbReference>
<organism evidence="2 3">
    <name type="scientific">Vineibacter terrae</name>
    <dbReference type="NCBI Taxonomy" id="2586908"/>
    <lineage>
        <taxon>Bacteria</taxon>
        <taxon>Pseudomonadati</taxon>
        <taxon>Pseudomonadota</taxon>
        <taxon>Alphaproteobacteria</taxon>
        <taxon>Hyphomicrobiales</taxon>
        <taxon>Vineibacter</taxon>
    </lineage>
</organism>
<dbReference type="RefSeq" id="WP_147848308.1">
    <property type="nucleotide sequence ID" value="NZ_DATAJT010000127.1"/>
</dbReference>
<gene>
    <name evidence="2" type="ORF">FHP25_17830</name>
</gene>
<feature type="transmembrane region" description="Helical" evidence="1">
    <location>
        <begin position="28"/>
        <end position="49"/>
    </location>
</feature>
<dbReference type="Proteomes" id="UP000321638">
    <property type="component" value="Unassembled WGS sequence"/>
</dbReference>
<name>A0A5C8PKY4_9HYPH</name>